<dbReference type="PANTHER" id="PTHR11138">
    <property type="entry name" value="METHIONYL-TRNA FORMYLTRANSFERASE"/>
    <property type="match status" value="1"/>
</dbReference>
<comment type="similarity">
    <text evidence="1">Belongs to the Fmt family.</text>
</comment>
<dbReference type="SUPFAM" id="SSF50486">
    <property type="entry name" value="FMT C-terminal domain-like"/>
    <property type="match status" value="1"/>
</dbReference>
<evidence type="ECO:0000259" key="5">
    <source>
        <dbReference type="Pfam" id="PF00551"/>
    </source>
</evidence>
<dbReference type="Pfam" id="PF00551">
    <property type="entry name" value="Formyl_trans_N"/>
    <property type="match status" value="1"/>
</dbReference>
<dbReference type="AlphaFoldDB" id="A0A0F9TUZ2"/>
<dbReference type="PANTHER" id="PTHR11138:SF5">
    <property type="entry name" value="METHIONYL-TRNA FORMYLTRANSFERASE, MITOCHONDRIAL"/>
    <property type="match status" value="1"/>
</dbReference>
<dbReference type="HAMAP" id="MF_00182">
    <property type="entry name" value="Formyl_trans"/>
    <property type="match status" value="1"/>
</dbReference>
<dbReference type="Gene3D" id="3.40.50.12230">
    <property type="match status" value="1"/>
</dbReference>
<dbReference type="NCBIfam" id="TIGR00460">
    <property type="entry name" value="fmt"/>
    <property type="match status" value="1"/>
</dbReference>
<dbReference type="EMBL" id="LAZR01000166">
    <property type="protein sequence ID" value="KKN84835.1"/>
    <property type="molecule type" value="Genomic_DNA"/>
</dbReference>
<reference evidence="7" key="1">
    <citation type="journal article" date="2015" name="Nature">
        <title>Complex archaea that bridge the gap between prokaryotes and eukaryotes.</title>
        <authorList>
            <person name="Spang A."/>
            <person name="Saw J.H."/>
            <person name="Jorgensen S.L."/>
            <person name="Zaremba-Niedzwiedzka K."/>
            <person name="Martijn J."/>
            <person name="Lind A.E."/>
            <person name="van Eijk R."/>
            <person name="Schleper C."/>
            <person name="Guy L."/>
            <person name="Ettema T.J."/>
        </authorList>
    </citation>
    <scope>NUCLEOTIDE SEQUENCE</scope>
</reference>
<evidence type="ECO:0000256" key="1">
    <source>
        <dbReference type="ARBA" id="ARBA00010699"/>
    </source>
</evidence>
<evidence type="ECO:0000313" key="7">
    <source>
        <dbReference type="EMBL" id="KKN84835.1"/>
    </source>
</evidence>
<organism evidence="7">
    <name type="scientific">marine sediment metagenome</name>
    <dbReference type="NCBI Taxonomy" id="412755"/>
    <lineage>
        <taxon>unclassified sequences</taxon>
        <taxon>metagenomes</taxon>
        <taxon>ecological metagenomes</taxon>
    </lineage>
</organism>
<dbReference type="InterPro" id="IPR041711">
    <property type="entry name" value="Met-tRNA-FMT_N"/>
</dbReference>
<keyword evidence="4" id="KW-0648">Protein biosynthesis</keyword>
<sequence>MKVVFFGSGTFAVPSLQAAASAHEIVRIVTQRARPAGRGGKMRPTPVATAAEQMGREVVECGDVNSAEAVEAVAACGADVICVADFGQRVHRPMREAARLGALNVHGSILPALRGAAPVNWAIIRGLERTGVTTFRLVDEMDAGAIYLIKETAIEPGETAEQLKARLAELGAEAICETLDGLAAGSLEATEQDHTKATRAPKLKKSDGRIDWRADAKTIRDLIHGAWPWPGGQAVLARQAGGDVAVVIARATVEDVGGGGQSPGMFDDELRVRTGGGRLRIDQIKPAGKRLMAWADFVNGYRIALGDRFVEVEVDDVG</sequence>
<dbReference type="EC" id="2.1.2.9" evidence="2"/>
<dbReference type="SUPFAM" id="SSF53328">
    <property type="entry name" value="Formyltransferase"/>
    <property type="match status" value="1"/>
</dbReference>
<accession>A0A0F9TUZ2</accession>
<dbReference type="InterPro" id="IPR005794">
    <property type="entry name" value="Fmt"/>
</dbReference>
<dbReference type="CDD" id="cd08646">
    <property type="entry name" value="FMT_core_Met-tRNA-FMT_N"/>
    <property type="match status" value="1"/>
</dbReference>
<proteinExistence type="inferred from homology"/>
<comment type="caution">
    <text evidence="7">The sequence shown here is derived from an EMBL/GenBank/DDBJ whole genome shotgun (WGS) entry which is preliminary data.</text>
</comment>
<keyword evidence="3" id="KW-0808">Transferase</keyword>
<dbReference type="InterPro" id="IPR036477">
    <property type="entry name" value="Formyl_transf_N_sf"/>
</dbReference>
<evidence type="ECO:0000256" key="2">
    <source>
        <dbReference type="ARBA" id="ARBA00012261"/>
    </source>
</evidence>
<dbReference type="CDD" id="cd08704">
    <property type="entry name" value="Met_tRNA_FMT_C"/>
    <property type="match status" value="1"/>
</dbReference>
<dbReference type="InterPro" id="IPR044135">
    <property type="entry name" value="Met-tRNA-FMT_C"/>
</dbReference>
<dbReference type="GO" id="GO:0005829">
    <property type="term" value="C:cytosol"/>
    <property type="evidence" value="ECO:0007669"/>
    <property type="project" value="TreeGrafter"/>
</dbReference>
<dbReference type="GO" id="GO:0004479">
    <property type="term" value="F:methionyl-tRNA formyltransferase activity"/>
    <property type="evidence" value="ECO:0007669"/>
    <property type="project" value="UniProtKB-EC"/>
</dbReference>
<evidence type="ECO:0000256" key="3">
    <source>
        <dbReference type="ARBA" id="ARBA00022679"/>
    </source>
</evidence>
<evidence type="ECO:0000256" key="4">
    <source>
        <dbReference type="ARBA" id="ARBA00022917"/>
    </source>
</evidence>
<feature type="domain" description="Formyl transferase C-terminal" evidence="6">
    <location>
        <begin position="202"/>
        <end position="302"/>
    </location>
</feature>
<evidence type="ECO:0000259" key="6">
    <source>
        <dbReference type="Pfam" id="PF02911"/>
    </source>
</evidence>
<feature type="domain" description="Formyl transferase N-terminal" evidence="5">
    <location>
        <begin position="1"/>
        <end position="178"/>
    </location>
</feature>
<name>A0A0F9TUZ2_9ZZZZ</name>
<gene>
    <name evidence="7" type="ORF">LCGC14_0284990</name>
</gene>
<dbReference type="Pfam" id="PF02911">
    <property type="entry name" value="Formyl_trans_C"/>
    <property type="match status" value="1"/>
</dbReference>
<protein>
    <recommendedName>
        <fullName evidence="2">methionyl-tRNA formyltransferase</fullName>
        <ecNumber evidence="2">2.1.2.9</ecNumber>
    </recommendedName>
</protein>
<dbReference type="InterPro" id="IPR011034">
    <property type="entry name" value="Formyl_transferase-like_C_sf"/>
</dbReference>
<dbReference type="InterPro" id="IPR005793">
    <property type="entry name" value="Formyl_trans_C"/>
</dbReference>
<dbReference type="InterPro" id="IPR002376">
    <property type="entry name" value="Formyl_transf_N"/>
</dbReference>